<feature type="region of interest" description="Disordered" evidence="1">
    <location>
        <begin position="1"/>
        <end position="32"/>
    </location>
</feature>
<reference evidence="2 3" key="1">
    <citation type="journal article" date="2015" name="Genome Biol. Evol.">
        <title>Comparative Genomics of a Bacterivorous Green Alga Reveals Evolutionary Causalities and Consequences of Phago-Mixotrophic Mode of Nutrition.</title>
        <authorList>
            <person name="Burns J.A."/>
            <person name="Paasch A."/>
            <person name="Narechania A."/>
            <person name="Kim E."/>
        </authorList>
    </citation>
    <scope>NUCLEOTIDE SEQUENCE [LARGE SCALE GENOMIC DNA]</scope>
    <source>
        <strain evidence="2 3">PLY_AMNH</strain>
    </source>
</reference>
<name>A0AAE0FJZ9_9CHLO</name>
<dbReference type="Proteomes" id="UP001190700">
    <property type="component" value="Unassembled WGS sequence"/>
</dbReference>
<evidence type="ECO:0000313" key="3">
    <source>
        <dbReference type="Proteomes" id="UP001190700"/>
    </source>
</evidence>
<protein>
    <submittedName>
        <fullName evidence="2">Uncharacterized protein</fullName>
    </submittedName>
</protein>
<dbReference type="EMBL" id="LGRX02017351">
    <property type="protein sequence ID" value="KAK3260880.1"/>
    <property type="molecule type" value="Genomic_DNA"/>
</dbReference>
<comment type="caution">
    <text evidence="2">The sequence shown here is derived from an EMBL/GenBank/DDBJ whole genome shotgun (WGS) entry which is preliminary data.</text>
</comment>
<evidence type="ECO:0000256" key="1">
    <source>
        <dbReference type="SAM" id="MobiDB-lite"/>
    </source>
</evidence>
<dbReference type="AlphaFoldDB" id="A0AAE0FJZ9"/>
<organism evidence="2 3">
    <name type="scientific">Cymbomonas tetramitiformis</name>
    <dbReference type="NCBI Taxonomy" id="36881"/>
    <lineage>
        <taxon>Eukaryota</taxon>
        <taxon>Viridiplantae</taxon>
        <taxon>Chlorophyta</taxon>
        <taxon>Pyramimonadophyceae</taxon>
        <taxon>Pyramimonadales</taxon>
        <taxon>Pyramimonadaceae</taxon>
        <taxon>Cymbomonas</taxon>
    </lineage>
</organism>
<sequence length="97" mass="11127">MSTKRNETKEERKARKDALKAQKASKREGGAKDLGQKNCEICETPSDLLIRCQVDERAQWYLVCGKCWKTVSGGVVDGDKDHPHYKYGGLWKNRRKD</sequence>
<evidence type="ECO:0000313" key="2">
    <source>
        <dbReference type="EMBL" id="KAK3260880.1"/>
    </source>
</evidence>
<gene>
    <name evidence="2" type="ORF">CYMTET_30186</name>
</gene>
<proteinExistence type="predicted"/>
<keyword evidence="3" id="KW-1185">Reference proteome</keyword>
<accession>A0AAE0FJZ9</accession>